<sequence length="83" mass="8767">MAGYISEDMRLMGGVPGQQLFIYRSDDDILTITGVDYFNEAVEDYNLDTGDIIIACSGPTKADAVDLLVASNNAGSVTVTNGS</sequence>
<reference evidence="2" key="1">
    <citation type="submission" date="2017-09" db="EMBL/GenBank/DDBJ databases">
        <authorList>
            <person name="Regsiter A."/>
            <person name="William W."/>
        </authorList>
    </citation>
    <scope>NUCLEOTIDE SEQUENCE [LARGE SCALE GENOMIC DNA]</scope>
    <source>
        <strain evidence="2">500-1</strain>
    </source>
</reference>
<protein>
    <submittedName>
        <fullName evidence="1">Uncharacterized protein</fullName>
    </submittedName>
</protein>
<dbReference type="Proteomes" id="UP000219215">
    <property type="component" value="Chromosome DPRO"/>
</dbReference>
<accession>A0A2C8FAA8</accession>
<proteinExistence type="predicted"/>
<dbReference type="KEGG" id="pprf:DPRO_2170"/>
<organism evidence="1 2">
    <name type="scientific">Pseudodesulfovibrio profundus</name>
    <dbReference type="NCBI Taxonomy" id="57320"/>
    <lineage>
        <taxon>Bacteria</taxon>
        <taxon>Pseudomonadati</taxon>
        <taxon>Thermodesulfobacteriota</taxon>
        <taxon>Desulfovibrionia</taxon>
        <taxon>Desulfovibrionales</taxon>
        <taxon>Desulfovibrionaceae</taxon>
    </lineage>
</organism>
<dbReference type="AlphaFoldDB" id="A0A2C8FAA8"/>
<dbReference type="RefSeq" id="WP_097011998.1">
    <property type="nucleotide sequence ID" value="NZ_LT907975.1"/>
</dbReference>
<name>A0A2C8FAA8_9BACT</name>
<gene>
    <name evidence="1" type="ORF">DPRO_2170</name>
</gene>
<dbReference type="EMBL" id="LT907975">
    <property type="protein sequence ID" value="SOB59074.1"/>
    <property type="molecule type" value="Genomic_DNA"/>
</dbReference>
<dbReference type="OrthoDB" id="8451341at2"/>
<evidence type="ECO:0000313" key="2">
    <source>
        <dbReference type="Proteomes" id="UP000219215"/>
    </source>
</evidence>
<evidence type="ECO:0000313" key="1">
    <source>
        <dbReference type="EMBL" id="SOB59074.1"/>
    </source>
</evidence>
<keyword evidence="2" id="KW-1185">Reference proteome</keyword>